<dbReference type="SUPFAM" id="SSF47473">
    <property type="entry name" value="EF-hand"/>
    <property type="match status" value="1"/>
</dbReference>
<name>A0ABP0AU54_9PEZI</name>
<evidence type="ECO:0000256" key="7">
    <source>
        <dbReference type="SAM" id="MobiDB-lite"/>
    </source>
</evidence>
<dbReference type="Pfam" id="PF00569">
    <property type="entry name" value="ZZ"/>
    <property type="match status" value="1"/>
</dbReference>
<dbReference type="InterPro" id="IPR028846">
    <property type="entry name" value="Recoverin"/>
</dbReference>
<evidence type="ECO:0000256" key="5">
    <source>
        <dbReference type="ARBA" id="ARBA00022837"/>
    </source>
</evidence>
<feature type="domain" description="ZZ-type" evidence="8">
    <location>
        <begin position="168"/>
        <end position="220"/>
    </location>
</feature>
<dbReference type="PANTHER" id="PTHR23055">
    <property type="entry name" value="CALCIUM BINDING PROTEINS"/>
    <property type="match status" value="1"/>
</dbReference>
<proteinExistence type="predicted"/>
<feature type="region of interest" description="Disordered" evidence="7">
    <location>
        <begin position="47"/>
        <end position="89"/>
    </location>
</feature>
<accession>A0ABP0AU54</accession>
<dbReference type="Pfam" id="PF13499">
    <property type="entry name" value="EF-hand_7"/>
    <property type="match status" value="1"/>
</dbReference>
<keyword evidence="3 6" id="KW-0863">Zinc-finger</keyword>
<keyword evidence="1" id="KW-0479">Metal-binding</keyword>
<dbReference type="SUPFAM" id="SSF57850">
    <property type="entry name" value="RING/U-box"/>
    <property type="match status" value="1"/>
</dbReference>
<feature type="compositionally biased region" description="Polar residues" evidence="7">
    <location>
        <begin position="78"/>
        <end position="87"/>
    </location>
</feature>
<evidence type="ECO:0000313" key="11">
    <source>
        <dbReference type="Proteomes" id="UP001642482"/>
    </source>
</evidence>
<dbReference type="CDD" id="cd00051">
    <property type="entry name" value="EFh"/>
    <property type="match status" value="1"/>
</dbReference>
<evidence type="ECO:0000259" key="8">
    <source>
        <dbReference type="PROSITE" id="PS50135"/>
    </source>
</evidence>
<dbReference type="EMBL" id="CAWUHD010000005">
    <property type="protein sequence ID" value="CAK7210808.1"/>
    <property type="molecule type" value="Genomic_DNA"/>
</dbReference>
<sequence>MESSSGPTISPLLRPRVLSAVIITATAAVSIGAGIWYESWRQSRAQTAELPSGNGLHRRNAVRRTRRTSLVDGANGTAGETQTTANDDSLALAPPTDENAVNTLSNVRPLNNGGNGEDRDVTVVDDGEDDPWLDDVPAINAIQRVGHNIVNLLFRVSEDNARRSAYVHRGCACNACGIVPIRGIRYRCANCADFDLCETCESQGLHIKTHIFYKVKVPAPPFGPRQMQPVWYTGDPDGFPRSLPKSLIARLSRETGFERQELEAFWEQWTYMANTEWREDPDNLGLAMDRKTFERCLVPSGGYRHAAPNLIHDRMFAFYDTNNDGLIGFSEFLHGLSYRKRKDKLRKIFEGYDTDRDGLVSRRDFLRFFRAYYVLYKQMHKDILEGLDDQVMSSIETHQLVGNRQPVSSFFGREGRLPHADIRRMMGGKYIDHALGEVRVADGMEGVVAEDKPDMVDREELLSLLYTRSEIRINSAGIFEERYFTSGDNSGDEHDDGPAVVNYWDALLNPPRTVQELPDLLTGRNDPSGLNDGIFVSTEHNEYEQGDDSAAMGLTDGQTTTTPAAEDDQVVPVSSEPTASGETNEHDAPETTPRATQSTFAGRGEGVSQLDASTPEQQEAITNNSRIRNNMWRAPTTGQMAAREEAFVRAHLSKAAKVTARRKLHNRWMRRQFYLDEEEGANAPGGWTDDKDLLAHMNPAEPDAGESSSKVRFAEDTAASGKKSTLASIPESERDAGREVLYQVMQQAFNELLDILFLKKENIAIEAAKTQRYRRKYRHLFETIDVSTNGASHGDILAEATSATTTAKEAAKAATANKPLVDQTLEEMLAQAGYEVIGEIDNSEVTSRQTNGEAATSPDTTNVAETAVVEEVVEEKDEKETAASSEVVNSHDEKSDAENVAAEDTAEPTAEEMANTKSDAESAAGSPSANILIALDEVPAISLTPVAAAAGPTHVDYRDPTLPQFRPNTEAEYAAMLQTDLDVPSRTPSQEASLVAVSTAATIATSSEGRSTPGTTTPSVEDPSAAVEDEEEEVPKNKDKGKGKEEDGFSTLAENGHAAAAKEDDDNEGDDEYASAPPDPATLVRWKRLELAEREAQARGGWGKLSYDEFESIFKQEELSSNRLDYLGSWIDFCIP</sequence>
<evidence type="ECO:0000313" key="10">
    <source>
        <dbReference type="EMBL" id="CAK7210808.1"/>
    </source>
</evidence>
<evidence type="ECO:0000256" key="6">
    <source>
        <dbReference type="PROSITE-ProRule" id="PRU00228"/>
    </source>
</evidence>
<feature type="region of interest" description="Disordered" evidence="7">
    <location>
        <begin position="547"/>
        <end position="601"/>
    </location>
</feature>
<dbReference type="CDD" id="cd02340">
    <property type="entry name" value="ZZ_NBR1_like"/>
    <property type="match status" value="1"/>
</dbReference>
<dbReference type="InterPro" id="IPR018247">
    <property type="entry name" value="EF_Hand_1_Ca_BS"/>
</dbReference>
<gene>
    <name evidence="10" type="ORF">SEUCBS140593_000955</name>
</gene>
<feature type="region of interest" description="Disordered" evidence="7">
    <location>
        <begin position="1005"/>
        <end position="1081"/>
    </location>
</feature>
<dbReference type="PROSITE" id="PS50135">
    <property type="entry name" value="ZF_ZZ_2"/>
    <property type="match status" value="1"/>
</dbReference>
<evidence type="ECO:0000259" key="9">
    <source>
        <dbReference type="PROSITE" id="PS50222"/>
    </source>
</evidence>
<feature type="region of interest" description="Disordered" evidence="7">
    <location>
        <begin position="102"/>
        <end position="127"/>
    </location>
</feature>
<comment type="caution">
    <text evidence="10">The sequence shown here is derived from an EMBL/GenBank/DDBJ whole genome shotgun (WGS) entry which is preliminary data.</text>
</comment>
<keyword evidence="11" id="KW-1185">Reference proteome</keyword>
<evidence type="ECO:0000256" key="4">
    <source>
        <dbReference type="ARBA" id="ARBA00022833"/>
    </source>
</evidence>
<evidence type="ECO:0000256" key="3">
    <source>
        <dbReference type="ARBA" id="ARBA00022771"/>
    </source>
</evidence>
<dbReference type="InterPro" id="IPR011992">
    <property type="entry name" value="EF-hand-dom_pair"/>
</dbReference>
<dbReference type="PROSITE" id="PS00018">
    <property type="entry name" value="EF_HAND_1"/>
    <property type="match status" value="1"/>
</dbReference>
<feature type="region of interest" description="Disordered" evidence="7">
    <location>
        <begin position="843"/>
        <end position="924"/>
    </location>
</feature>
<dbReference type="PROSITE" id="PS01357">
    <property type="entry name" value="ZF_ZZ_1"/>
    <property type="match status" value="1"/>
</dbReference>
<feature type="region of interest" description="Disordered" evidence="7">
    <location>
        <begin position="696"/>
        <end position="731"/>
    </location>
</feature>
<feature type="domain" description="EF-hand" evidence="9">
    <location>
        <begin position="340"/>
        <end position="375"/>
    </location>
</feature>
<dbReference type="SMART" id="SM00054">
    <property type="entry name" value="EFh"/>
    <property type="match status" value="2"/>
</dbReference>
<dbReference type="InterPro" id="IPR002048">
    <property type="entry name" value="EF_hand_dom"/>
</dbReference>
<organism evidence="10 11">
    <name type="scientific">Sporothrix eucalyptigena</name>
    <dbReference type="NCBI Taxonomy" id="1812306"/>
    <lineage>
        <taxon>Eukaryota</taxon>
        <taxon>Fungi</taxon>
        <taxon>Dikarya</taxon>
        <taxon>Ascomycota</taxon>
        <taxon>Pezizomycotina</taxon>
        <taxon>Sordariomycetes</taxon>
        <taxon>Sordariomycetidae</taxon>
        <taxon>Ophiostomatales</taxon>
        <taxon>Ophiostomataceae</taxon>
        <taxon>Sporothrix</taxon>
    </lineage>
</organism>
<protein>
    <submittedName>
        <fullName evidence="10">Uncharacterized protein</fullName>
    </submittedName>
</protein>
<dbReference type="Gene3D" id="3.30.60.90">
    <property type="match status" value="1"/>
</dbReference>
<dbReference type="Gene3D" id="1.10.238.10">
    <property type="entry name" value="EF-hand"/>
    <property type="match status" value="1"/>
</dbReference>
<feature type="compositionally biased region" description="Low complexity" evidence="7">
    <location>
        <begin position="859"/>
        <end position="870"/>
    </location>
</feature>
<feature type="compositionally biased region" description="Polar residues" evidence="7">
    <location>
        <begin position="843"/>
        <end position="858"/>
    </location>
</feature>
<dbReference type="PROSITE" id="PS50222">
    <property type="entry name" value="EF_HAND_2"/>
    <property type="match status" value="1"/>
</dbReference>
<dbReference type="PANTHER" id="PTHR23055:SF187">
    <property type="entry name" value="EF HAND DOMAIN PROTEIN (AFU_ORTHOLOGUE AFUA_6G07310)"/>
    <property type="match status" value="1"/>
</dbReference>
<dbReference type="Proteomes" id="UP001642482">
    <property type="component" value="Unassembled WGS sequence"/>
</dbReference>
<dbReference type="SMART" id="SM00291">
    <property type="entry name" value="ZnF_ZZ"/>
    <property type="match status" value="1"/>
</dbReference>
<dbReference type="InterPro" id="IPR043145">
    <property type="entry name" value="Znf_ZZ_sf"/>
</dbReference>
<feature type="compositionally biased region" description="Basic and acidic residues" evidence="7">
    <location>
        <begin position="1034"/>
        <end position="1047"/>
    </location>
</feature>
<keyword evidence="4" id="KW-0862">Zinc</keyword>
<evidence type="ECO:0000256" key="1">
    <source>
        <dbReference type="ARBA" id="ARBA00022723"/>
    </source>
</evidence>
<dbReference type="InterPro" id="IPR000433">
    <property type="entry name" value="Znf_ZZ"/>
</dbReference>
<feature type="compositionally biased region" description="Basic residues" evidence="7">
    <location>
        <begin position="56"/>
        <end position="67"/>
    </location>
</feature>
<feature type="compositionally biased region" description="Polar residues" evidence="7">
    <location>
        <begin position="1008"/>
        <end position="1019"/>
    </location>
</feature>
<reference evidence="10 11" key="1">
    <citation type="submission" date="2024-01" db="EMBL/GenBank/DDBJ databases">
        <authorList>
            <person name="Allen C."/>
            <person name="Tagirdzhanova G."/>
        </authorList>
    </citation>
    <scope>NUCLEOTIDE SEQUENCE [LARGE SCALE GENOMIC DNA]</scope>
</reference>
<keyword evidence="2" id="KW-0677">Repeat</keyword>
<feature type="compositionally biased region" description="Acidic residues" evidence="7">
    <location>
        <begin position="1063"/>
        <end position="1073"/>
    </location>
</feature>
<evidence type="ECO:0000256" key="2">
    <source>
        <dbReference type="ARBA" id="ARBA00022737"/>
    </source>
</evidence>
<keyword evidence="5" id="KW-0106">Calcium</keyword>